<dbReference type="EMBL" id="QEKW01000021">
    <property type="protein sequence ID" value="PVZ03478.1"/>
    <property type="molecule type" value="Genomic_DNA"/>
</dbReference>
<accession>A0A2U1EU68</accession>
<evidence type="ECO:0000313" key="1">
    <source>
        <dbReference type="EMBL" id="PVZ03478.1"/>
    </source>
</evidence>
<dbReference type="RefSeq" id="WP_116710906.1">
    <property type="nucleotide sequence ID" value="NZ_QEKW01000021.1"/>
</dbReference>
<dbReference type="Proteomes" id="UP000245639">
    <property type="component" value="Unassembled WGS sequence"/>
</dbReference>
<reference evidence="1 2" key="1">
    <citation type="submission" date="2018-04" db="EMBL/GenBank/DDBJ databases">
        <title>Genomic Encyclopedia of Type Strains, Phase IV (KMG-IV): sequencing the most valuable type-strain genomes for metagenomic binning, comparative biology and taxonomic classification.</title>
        <authorList>
            <person name="Goeker M."/>
        </authorList>
    </citation>
    <scope>NUCLEOTIDE SEQUENCE [LARGE SCALE GENOMIC DNA]</scope>
    <source>
        <strain evidence="1 2">DSM 45771</strain>
    </source>
</reference>
<keyword evidence="2" id="KW-1185">Reference proteome</keyword>
<proteinExistence type="predicted"/>
<comment type="caution">
    <text evidence="1">The sequence shown here is derived from an EMBL/GenBank/DDBJ whole genome shotgun (WGS) entry which is preliminary data.</text>
</comment>
<gene>
    <name evidence="1" type="ORF">C8D89_12179</name>
</gene>
<dbReference type="OrthoDB" id="9921759at2"/>
<protein>
    <submittedName>
        <fullName evidence="1">Uncharacterized protein</fullName>
    </submittedName>
</protein>
<dbReference type="AlphaFoldDB" id="A0A2U1EU68"/>
<name>A0A2U1EU68_9PSEU</name>
<organism evidence="1 2">
    <name type="scientific">Actinomycetospora cinnamomea</name>
    <dbReference type="NCBI Taxonomy" id="663609"/>
    <lineage>
        <taxon>Bacteria</taxon>
        <taxon>Bacillati</taxon>
        <taxon>Actinomycetota</taxon>
        <taxon>Actinomycetes</taxon>
        <taxon>Pseudonocardiales</taxon>
        <taxon>Pseudonocardiaceae</taxon>
        <taxon>Actinomycetospora</taxon>
    </lineage>
</organism>
<sequence>MAEGTPDGDAQAEIGGAVDDALADEVKRQRARFVQAYIGVDRAEGVGRGEEHWNESLHRDLYRDLYRDLGVDPPAGPDDD</sequence>
<evidence type="ECO:0000313" key="2">
    <source>
        <dbReference type="Proteomes" id="UP000245639"/>
    </source>
</evidence>